<dbReference type="InterPro" id="IPR011990">
    <property type="entry name" value="TPR-like_helical_dom_sf"/>
</dbReference>
<evidence type="ECO:0000313" key="1">
    <source>
        <dbReference type="EMBL" id="OAM15193.1"/>
    </source>
</evidence>
<protein>
    <recommendedName>
        <fullName evidence="5">Sel1 repeat family protein</fullName>
    </recommendedName>
</protein>
<dbReference type="EMBL" id="LXSF01000012">
    <property type="protein sequence ID" value="OAM15193.1"/>
    <property type="molecule type" value="Genomic_DNA"/>
</dbReference>
<sequence length="501" mass="55720">MIKFALGRKAVKLVKTNRTEQDNLPDAEAYYRRAQQLLEAEDTREKAVADMLQAAEMGHQQAQYELGEWNRQGQNVPQNYATALYWLERAAASGYLKAAYSLALMQANGEGMQQDVLAASQVMQHLAAQKFPPAIVWLMENAAAHGQHQKAFAWASHAAALGEPQAQYHMAYALLHGLGTKTDVRQGISWLKRAAEHDYGDAQWQLARLYETGRFGGMDKAKALHWYERVAAKGVVAAQSKAGHMRLNGIGCAADPKAAVQWIIQAANANDSEALNLLAKQLLTGQGIQQNFEAAVRCLEQAVRLGNADAMYQMGDVYRYGLGVSKDDKLARQWYEQAVLNGHEEAKEKLAEPVKPQRRASDPVCHLPDPEEQLAEEHYRQAFVCHFGLNGATQDIGQAFSLYKAAAEYGLPRAQTNLGMMFFLGEFVGKDYEKAAAWFKKAALRHDPVAHYNLACLYYHGWGVRANAGEAISHLKAAIAQGHKNEGEWQKLLEQWQEELA</sequence>
<reference evidence="3 4" key="1">
    <citation type="submission" date="2016-05" db="EMBL/GenBank/DDBJ databases">
        <title>Draft genome of Corynebacterium afermentans subsp. afermentans LCDC 88199T.</title>
        <authorList>
            <person name="Bernier A.-M."/>
            <person name="Bernard K."/>
        </authorList>
    </citation>
    <scope>NUCLEOTIDE SEQUENCE [LARGE SCALE GENOMIC DNA]</scope>
    <source>
        <strain evidence="4">NML01-0328</strain>
        <strain evidence="3">NML04-0072</strain>
    </source>
</reference>
<dbReference type="RefSeq" id="WP_049258533.1">
    <property type="nucleotide sequence ID" value="NZ_JVFA01000057.1"/>
</dbReference>
<evidence type="ECO:0008006" key="5">
    <source>
        <dbReference type="Google" id="ProtNLM"/>
    </source>
</evidence>
<dbReference type="OrthoDB" id="5365194at2"/>
<name>A0A1A9RAR9_EIKCO</name>
<dbReference type="SMART" id="SM00671">
    <property type="entry name" value="SEL1"/>
    <property type="match status" value="11"/>
</dbReference>
<dbReference type="InterPro" id="IPR006597">
    <property type="entry name" value="Sel1-like"/>
</dbReference>
<proteinExistence type="predicted"/>
<organism evidence="1 4">
    <name type="scientific">Eikenella corrodens</name>
    <dbReference type="NCBI Taxonomy" id="539"/>
    <lineage>
        <taxon>Bacteria</taxon>
        <taxon>Pseudomonadati</taxon>
        <taxon>Pseudomonadota</taxon>
        <taxon>Betaproteobacteria</taxon>
        <taxon>Neisseriales</taxon>
        <taxon>Neisseriaceae</taxon>
        <taxon>Eikenella</taxon>
    </lineage>
</organism>
<dbReference type="Proteomes" id="UP000077589">
    <property type="component" value="Unassembled WGS sequence"/>
</dbReference>
<evidence type="ECO:0000313" key="2">
    <source>
        <dbReference type="EMBL" id="OAM21915.1"/>
    </source>
</evidence>
<comment type="caution">
    <text evidence="1">The sequence shown here is derived from an EMBL/GenBank/DDBJ whole genome shotgun (WGS) entry which is preliminary data.</text>
</comment>
<dbReference type="PANTHER" id="PTHR11102:SF160">
    <property type="entry name" value="ERAD-ASSOCIATED E3 UBIQUITIN-PROTEIN LIGASE COMPONENT HRD3"/>
    <property type="match status" value="1"/>
</dbReference>
<dbReference type="PANTHER" id="PTHR11102">
    <property type="entry name" value="SEL-1-LIKE PROTEIN"/>
    <property type="match status" value="1"/>
</dbReference>
<reference evidence="1" key="2">
    <citation type="submission" date="2016-05" db="EMBL/GenBank/DDBJ databases">
        <authorList>
            <person name="Lavstsen T."/>
            <person name="Jespersen J.S."/>
        </authorList>
    </citation>
    <scope>NUCLEOTIDE SEQUENCE</scope>
    <source>
        <strain evidence="1">NML01-0328</strain>
        <strain evidence="2">NML04-0072</strain>
    </source>
</reference>
<evidence type="ECO:0000313" key="4">
    <source>
        <dbReference type="Proteomes" id="UP000078003"/>
    </source>
</evidence>
<dbReference type="Gene3D" id="1.25.40.10">
    <property type="entry name" value="Tetratricopeptide repeat domain"/>
    <property type="match status" value="3"/>
</dbReference>
<dbReference type="InterPro" id="IPR050767">
    <property type="entry name" value="Sel1_AlgK"/>
</dbReference>
<dbReference type="AlphaFoldDB" id="A0A1A9RAR9"/>
<dbReference type="Proteomes" id="UP000078003">
    <property type="component" value="Unassembled WGS sequence"/>
</dbReference>
<accession>A0A1A9RAR9</accession>
<dbReference type="EMBL" id="LXSG01000014">
    <property type="protein sequence ID" value="OAM21915.1"/>
    <property type="molecule type" value="Genomic_DNA"/>
</dbReference>
<gene>
    <name evidence="1" type="ORF">A7P85_08375</name>
    <name evidence="2" type="ORF">A7P90_02090</name>
</gene>
<dbReference type="Pfam" id="PF08238">
    <property type="entry name" value="Sel1"/>
    <property type="match status" value="10"/>
</dbReference>
<dbReference type="STRING" id="539.A7P85_08375"/>
<evidence type="ECO:0000313" key="3">
    <source>
        <dbReference type="Proteomes" id="UP000077589"/>
    </source>
</evidence>
<dbReference type="SUPFAM" id="SSF81901">
    <property type="entry name" value="HCP-like"/>
    <property type="match status" value="3"/>
</dbReference>